<organism evidence="1 2">
    <name type="scientific">Marinilactibacillus piezotolerans</name>
    <dbReference type="NCBI Taxonomy" id="258723"/>
    <lineage>
        <taxon>Bacteria</taxon>
        <taxon>Bacillati</taxon>
        <taxon>Bacillota</taxon>
        <taxon>Bacilli</taxon>
        <taxon>Lactobacillales</taxon>
        <taxon>Carnobacteriaceae</taxon>
        <taxon>Marinilactibacillus</taxon>
    </lineage>
</organism>
<evidence type="ECO:0000313" key="1">
    <source>
        <dbReference type="EMBL" id="SFK72311.1"/>
    </source>
</evidence>
<proteinExistence type="predicted"/>
<sequence>MSIWERYDSSQQNMYLHYLKAYGALSGLFKQKAGHMIPYLDSKFQETIYAKSFESENVDIGNTPHDILSIFGNERVGIGIKTWMNSTPSYQKVMQLKRYKSEIEPLFTSSKFEDAATKISNLKNEKMLSDYSRLGLSEDENIYHYVTRDKGKFLLQESAYPLINTNNLRNFSFSDTSLSWDDGLKEYKYTLGDSQIWQKFSNTYNDTAILEQVNIEIIEDPFTFLTKAYDEFFDKYSIIEDNIYEIFLPLYSYQTGEVQEKSGLNAWNAASKNKGSSTLRPLNEIYIPIPRVFHKKFPDFFTHNIFEFEKRQQLYSGSKENKPQIRFHLQLPNGQKIPALVTQENMKALQSGSRTERRSDGTLYGQSDLGQWLLINVLQLNERTLVTREWLQKKGTDSVRLWRDKKDYSIINIDFAPVGSFEKFMKEEAINEDDNLV</sequence>
<dbReference type="RefSeq" id="WP_091898741.1">
    <property type="nucleotide sequence ID" value="NZ_FOSJ01000085.1"/>
</dbReference>
<gene>
    <name evidence="1" type="ORF">SAMN04488569_10852</name>
</gene>
<accession>A0A1I4BWK5</accession>
<dbReference type="AlphaFoldDB" id="A0A1I4BWK5"/>
<dbReference type="Proteomes" id="UP000199589">
    <property type="component" value="Unassembled WGS sequence"/>
</dbReference>
<reference evidence="2" key="1">
    <citation type="submission" date="2016-10" db="EMBL/GenBank/DDBJ databases">
        <authorList>
            <person name="Varghese N."/>
            <person name="Submissions S."/>
        </authorList>
    </citation>
    <scope>NUCLEOTIDE SEQUENCE [LARGE SCALE GENOMIC DNA]</scope>
    <source>
        <strain evidence="2">DSM 16108</strain>
    </source>
</reference>
<dbReference type="EMBL" id="FOSJ01000085">
    <property type="protein sequence ID" value="SFK72311.1"/>
    <property type="molecule type" value="Genomic_DNA"/>
</dbReference>
<keyword evidence="2" id="KW-1185">Reference proteome</keyword>
<dbReference type="OrthoDB" id="1296974at2"/>
<evidence type="ECO:0008006" key="3">
    <source>
        <dbReference type="Google" id="ProtNLM"/>
    </source>
</evidence>
<evidence type="ECO:0000313" key="2">
    <source>
        <dbReference type="Proteomes" id="UP000199589"/>
    </source>
</evidence>
<protein>
    <recommendedName>
        <fullName evidence="3">NgoFVII restriction endonuclease</fullName>
    </recommendedName>
</protein>
<name>A0A1I4BWK5_9LACT</name>